<organism evidence="2 3">
    <name type="scientific">Symbiobacterium terraclitae</name>
    <dbReference type="NCBI Taxonomy" id="557451"/>
    <lineage>
        <taxon>Bacteria</taxon>
        <taxon>Bacillati</taxon>
        <taxon>Bacillota</taxon>
        <taxon>Clostridia</taxon>
        <taxon>Eubacteriales</taxon>
        <taxon>Symbiobacteriaceae</taxon>
        <taxon>Symbiobacterium</taxon>
    </lineage>
</organism>
<feature type="transmembrane region" description="Helical" evidence="1">
    <location>
        <begin position="121"/>
        <end position="140"/>
    </location>
</feature>
<feature type="transmembrane region" description="Helical" evidence="1">
    <location>
        <begin position="42"/>
        <end position="65"/>
    </location>
</feature>
<reference evidence="2 3" key="1">
    <citation type="submission" date="2021-03" db="EMBL/GenBank/DDBJ databases">
        <title>Genomic Encyclopedia of Type Strains, Phase IV (KMG-IV): sequencing the most valuable type-strain genomes for metagenomic binning, comparative biology and taxonomic classification.</title>
        <authorList>
            <person name="Goeker M."/>
        </authorList>
    </citation>
    <scope>NUCLEOTIDE SEQUENCE [LARGE SCALE GENOMIC DNA]</scope>
    <source>
        <strain evidence="2 3">DSM 27138</strain>
    </source>
</reference>
<keyword evidence="3" id="KW-1185">Reference proteome</keyword>
<protein>
    <submittedName>
        <fullName evidence="2">Membrane protein</fullName>
    </submittedName>
</protein>
<evidence type="ECO:0000313" key="3">
    <source>
        <dbReference type="Proteomes" id="UP001519289"/>
    </source>
</evidence>
<comment type="caution">
    <text evidence="2">The sequence shown here is derived from an EMBL/GenBank/DDBJ whole genome shotgun (WGS) entry which is preliminary data.</text>
</comment>
<dbReference type="RefSeq" id="WP_209466245.1">
    <property type="nucleotide sequence ID" value="NZ_JAGGLG010000010.1"/>
</dbReference>
<proteinExistence type="predicted"/>
<dbReference type="Proteomes" id="UP001519289">
    <property type="component" value="Unassembled WGS sequence"/>
</dbReference>
<evidence type="ECO:0000256" key="1">
    <source>
        <dbReference type="SAM" id="Phobius"/>
    </source>
</evidence>
<dbReference type="PANTHER" id="PTHR37692:SF1">
    <property type="entry name" value="DUF420 DOMAIN-CONTAINING PROTEIN"/>
    <property type="match status" value="1"/>
</dbReference>
<name>A0ABS4JTA2_9FIRM</name>
<dbReference type="PANTHER" id="PTHR37692">
    <property type="entry name" value="HYPOTHETICAL MEMBRANE SPANNING PROTEIN"/>
    <property type="match status" value="1"/>
</dbReference>
<gene>
    <name evidence="2" type="ORF">J2Z79_001505</name>
</gene>
<dbReference type="InterPro" id="IPR013833">
    <property type="entry name" value="Cyt_c_oxidase_su3_a-hlx"/>
</dbReference>
<accession>A0ABS4JTA2</accession>
<feature type="transmembrane region" description="Helical" evidence="1">
    <location>
        <begin position="6"/>
        <end position="30"/>
    </location>
</feature>
<keyword evidence="1" id="KW-0472">Membrane</keyword>
<evidence type="ECO:0000313" key="2">
    <source>
        <dbReference type="EMBL" id="MBP2018106.1"/>
    </source>
</evidence>
<dbReference type="InterPro" id="IPR007352">
    <property type="entry name" value="DUF420"/>
</dbReference>
<feature type="transmembrane region" description="Helical" evidence="1">
    <location>
        <begin position="77"/>
        <end position="101"/>
    </location>
</feature>
<sequence length="142" mass="15608">MEALLAVLPTVNAILISVSGVLILLGIRAIRRGEQDRHRRAMLTATGLAALFFVLYLTRVALGGLTSFNGPAALRPVYLAVLFSHLTLAIVQVPLVLVTLYQGLRGLFPRHRRLGRVTWPIWVYVSATGVLVYGLLRFPYAS</sequence>
<dbReference type="EMBL" id="JAGGLG010000010">
    <property type="protein sequence ID" value="MBP2018106.1"/>
    <property type="molecule type" value="Genomic_DNA"/>
</dbReference>
<dbReference type="Gene3D" id="1.20.120.80">
    <property type="entry name" value="Cytochrome c oxidase, subunit III, four-helix bundle"/>
    <property type="match status" value="1"/>
</dbReference>
<keyword evidence="1" id="KW-0812">Transmembrane</keyword>
<keyword evidence="1" id="KW-1133">Transmembrane helix</keyword>
<dbReference type="Pfam" id="PF04238">
    <property type="entry name" value="DUF420"/>
    <property type="match status" value="1"/>
</dbReference>